<dbReference type="Pfam" id="PF25872">
    <property type="entry name" value="HTH_77"/>
    <property type="match status" value="1"/>
</dbReference>
<dbReference type="GO" id="GO:0000160">
    <property type="term" value="P:phosphorelay signal transduction system"/>
    <property type="evidence" value="ECO:0007669"/>
    <property type="project" value="InterPro"/>
</dbReference>
<dbReference type="Pfam" id="PF00486">
    <property type="entry name" value="Trans_reg_C"/>
    <property type="match status" value="1"/>
</dbReference>
<dbReference type="PANTHER" id="PTHR47691:SF3">
    <property type="entry name" value="HTH-TYPE TRANSCRIPTIONAL REGULATOR RV0890C-RELATED"/>
    <property type="match status" value="1"/>
</dbReference>
<dbReference type="InterPro" id="IPR027417">
    <property type="entry name" value="P-loop_NTPase"/>
</dbReference>
<dbReference type="GO" id="GO:0003677">
    <property type="term" value="F:DNA binding"/>
    <property type="evidence" value="ECO:0007669"/>
    <property type="project" value="UniProtKB-UniRule"/>
</dbReference>
<dbReference type="InterPro" id="IPR001867">
    <property type="entry name" value="OmpR/PhoB-type_DNA-bd"/>
</dbReference>
<accession>A0A2T4IRU9</accession>
<name>A0A2T4IRU9_9HYPH</name>
<dbReference type="InterPro" id="IPR049052">
    <property type="entry name" value="nSTAND1"/>
</dbReference>
<dbReference type="CDD" id="cd00383">
    <property type="entry name" value="trans_reg_C"/>
    <property type="match status" value="1"/>
</dbReference>
<dbReference type="PROSITE" id="PS51755">
    <property type="entry name" value="OMPR_PHOB"/>
    <property type="match status" value="1"/>
</dbReference>
<dbReference type="RefSeq" id="WP_107651268.1">
    <property type="nucleotide sequence ID" value="NZ_PZJX01000040.1"/>
</dbReference>
<evidence type="ECO:0000259" key="3">
    <source>
        <dbReference type="PROSITE" id="PS51755"/>
    </source>
</evidence>
<dbReference type="SMART" id="SM00862">
    <property type="entry name" value="Trans_reg_C"/>
    <property type="match status" value="1"/>
</dbReference>
<evidence type="ECO:0000256" key="2">
    <source>
        <dbReference type="PROSITE-ProRule" id="PRU01091"/>
    </source>
</evidence>
<dbReference type="SUPFAM" id="SSF48452">
    <property type="entry name" value="TPR-like"/>
    <property type="match status" value="1"/>
</dbReference>
<comment type="caution">
    <text evidence="4">The sequence shown here is derived from an EMBL/GenBank/DDBJ whole genome shotgun (WGS) entry which is preliminary data.</text>
</comment>
<sequence>MTDDSLAERAPTSFSFGPFTLVPNRQLLLQGEVPVRIGGRALDILTALVERPGEVLSKRELMVRAWPSINVDDSNLKVNMAALRRVLGDGPGAAEYIATVTGRGYRFIALVQPRAAFVYQSDSWSTPRSNNLPIASTRIFGRREAIDTIRQDLDKSRLVSIVGAGGIGKTTVALAAAEHALGSFKDGVWLVDLALLRDPTLAANAIATAIGLAMHSADALATLREHLRDREMLIVLDSCEHIIEAAAQCADLILAGAAGVKIVVTSREPLRVKGERVRRLPGLGTPAPSAQPGAVEALTYPAIQLFVERATESLEHFELTDADAPAAAELCRRLDGVALAIELAAARINPFGVGGLIGQLDDRFRLLVGRRAGPARHRTLMETLDWSYSLLTEREAALLRAVSVFAGVFSVDDASAISNMALADATDALAELAAKSLLATDLNADGTAYRLLETMRAYSLEQLRASGEDPAVRHRHAKHVLKALERGADEWTQRPAGEWGITYGRLIDDLRGALVWAGQDTANRQLRIRLTVAGLLLWNHLSLTEECRVHVSQAVDELVSAGLAGTSFEMQLKAWLGGATMFTKGLLPSAIGAMRRALEIAVEIGDIDCHVRCLRLIGVFQLFNGENDAAVRTLEEFASIAAAEVPSAVLEAEVALGIGELFVGRLQDVRGRFERRQELNLRDISDAQRLRHHVRYLSDRIVDVTNLLSHAQWLTGSPHTALNTARATVEYALRTRHHLSLCNALSWVCPVFYWTGRHEECARYVAMLDDQANRHGFDVRRPVAMFYRAALRCAQEDAATDEIEHVERAIEEFHATGHLARLPYYLGVLAELQVRQGRLREAGITIGAALDRADAKNDRWCAPELLRVHAAILSAEGKIDDAQAALLTSIELARETRALSWRLRAASDLARLWHAASRLQDARNVLLPVFSEFTEGADTHDLQVAAALLASLPRPRGGEIA</sequence>
<dbReference type="InterPro" id="IPR036388">
    <property type="entry name" value="WH-like_DNA-bd_sf"/>
</dbReference>
<dbReference type="Gene3D" id="1.25.40.10">
    <property type="entry name" value="Tetratricopeptide repeat domain"/>
    <property type="match status" value="1"/>
</dbReference>
<reference evidence="4 5" key="1">
    <citation type="submission" date="2018-03" db="EMBL/GenBank/DDBJ databases">
        <title>Genome sequence of the symbiotic type strain Mesorhizobium helmanticense CSLC115NT isolated from Lotus corniculatus nodules.</title>
        <authorList>
            <person name="Sannazzaro A.I."/>
            <person name="Torres Tejerizo G.A."/>
            <person name="Dip D."/>
            <person name="Caballero M."/>
            <person name="Pistorio M."/>
            <person name="Estrella M.J."/>
        </authorList>
    </citation>
    <scope>NUCLEOTIDE SEQUENCE [LARGE SCALE GENOMIC DNA]</scope>
    <source>
        <strain evidence="4 5">CSLC115N</strain>
    </source>
</reference>
<dbReference type="Gene3D" id="1.10.10.10">
    <property type="entry name" value="Winged helix-like DNA-binding domain superfamily/Winged helix DNA-binding domain"/>
    <property type="match status" value="1"/>
</dbReference>
<gene>
    <name evidence="4" type="ORF">C9427_22110</name>
</gene>
<protein>
    <submittedName>
        <fullName evidence="4">ATPase</fullName>
    </submittedName>
</protein>
<dbReference type="InterPro" id="IPR058852">
    <property type="entry name" value="HTH_77"/>
</dbReference>
<dbReference type="PRINTS" id="PR00364">
    <property type="entry name" value="DISEASERSIST"/>
</dbReference>
<proteinExistence type="predicted"/>
<dbReference type="Proteomes" id="UP000240259">
    <property type="component" value="Unassembled WGS sequence"/>
</dbReference>
<keyword evidence="5" id="KW-1185">Reference proteome</keyword>
<feature type="DNA-binding region" description="OmpR/PhoB-type" evidence="2">
    <location>
        <begin position="11"/>
        <end position="109"/>
    </location>
</feature>
<evidence type="ECO:0000313" key="5">
    <source>
        <dbReference type="Proteomes" id="UP000240259"/>
    </source>
</evidence>
<dbReference type="GO" id="GO:0006355">
    <property type="term" value="P:regulation of DNA-templated transcription"/>
    <property type="evidence" value="ECO:0007669"/>
    <property type="project" value="InterPro"/>
</dbReference>
<dbReference type="Gene3D" id="3.40.50.300">
    <property type="entry name" value="P-loop containing nucleotide triphosphate hydrolases"/>
    <property type="match status" value="1"/>
</dbReference>
<dbReference type="OrthoDB" id="4473689at2"/>
<keyword evidence="1 2" id="KW-0238">DNA-binding</keyword>
<dbReference type="InterPro" id="IPR011990">
    <property type="entry name" value="TPR-like_helical_dom_sf"/>
</dbReference>
<dbReference type="PANTHER" id="PTHR47691">
    <property type="entry name" value="REGULATOR-RELATED"/>
    <property type="match status" value="1"/>
</dbReference>
<dbReference type="EMBL" id="PZJX01000040">
    <property type="protein sequence ID" value="PTE08392.1"/>
    <property type="molecule type" value="Genomic_DNA"/>
</dbReference>
<organism evidence="4 5">
    <name type="scientific">Mesorhizobium helmanticense</name>
    <dbReference type="NCBI Taxonomy" id="1776423"/>
    <lineage>
        <taxon>Bacteria</taxon>
        <taxon>Pseudomonadati</taxon>
        <taxon>Pseudomonadota</taxon>
        <taxon>Alphaproteobacteria</taxon>
        <taxon>Hyphomicrobiales</taxon>
        <taxon>Phyllobacteriaceae</taxon>
        <taxon>Mesorhizobium</taxon>
    </lineage>
</organism>
<dbReference type="AlphaFoldDB" id="A0A2T4IRU9"/>
<dbReference type="InterPro" id="IPR016032">
    <property type="entry name" value="Sig_transdc_resp-reg_C-effctor"/>
</dbReference>
<dbReference type="Pfam" id="PF20703">
    <property type="entry name" value="nSTAND1"/>
    <property type="match status" value="1"/>
</dbReference>
<dbReference type="SUPFAM" id="SSF52540">
    <property type="entry name" value="P-loop containing nucleoside triphosphate hydrolases"/>
    <property type="match status" value="1"/>
</dbReference>
<feature type="domain" description="OmpR/PhoB-type" evidence="3">
    <location>
        <begin position="11"/>
        <end position="109"/>
    </location>
</feature>
<evidence type="ECO:0000256" key="1">
    <source>
        <dbReference type="ARBA" id="ARBA00023125"/>
    </source>
</evidence>
<evidence type="ECO:0000313" key="4">
    <source>
        <dbReference type="EMBL" id="PTE08392.1"/>
    </source>
</evidence>
<dbReference type="SUPFAM" id="SSF46894">
    <property type="entry name" value="C-terminal effector domain of the bipartite response regulators"/>
    <property type="match status" value="1"/>
</dbReference>